<dbReference type="AlphaFoldDB" id="B8GJ98"/>
<gene>
    <name evidence="1" type="ordered locus">Mpal_1627</name>
</gene>
<reference evidence="1 2" key="1">
    <citation type="journal article" date="2015" name="Genome Announc.">
        <title>Complete Genome Sequence of Methanosphaerula palustris E1-9CT, a Hydrogenotrophic Methanogen Isolated from a Minerotrophic Fen Peatland.</title>
        <authorList>
            <person name="Cadillo-Quiroz H."/>
            <person name="Browne P."/>
            <person name="Kyrpides N."/>
            <person name="Woyke T."/>
            <person name="Goodwin L."/>
            <person name="Detter C."/>
            <person name="Yavitt J.B."/>
            <person name="Zinder S.H."/>
        </authorList>
    </citation>
    <scope>NUCLEOTIDE SEQUENCE [LARGE SCALE GENOMIC DNA]</scope>
    <source>
        <strain evidence="2">ATCC BAA-1556 / DSM 19958 / E1-9c</strain>
    </source>
</reference>
<dbReference type="EMBL" id="CP001338">
    <property type="protein sequence ID" value="ACL16939.1"/>
    <property type="molecule type" value="Genomic_DNA"/>
</dbReference>
<dbReference type="STRING" id="521011.Mpal_1627"/>
<dbReference type="GeneID" id="7272169"/>
<organism evidence="1 2">
    <name type="scientific">Methanosphaerula palustris (strain ATCC BAA-1556 / DSM 19958 / E1-9c)</name>
    <dbReference type="NCBI Taxonomy" id="521011"/>
    <lineage>
        <taxon>Archaea</taxon>
        <taxon>Methanobacteriati</taxon>
        <taxon>Methanobacteriota</taxon>
        <taxon>Stenosarchaea group</taxon>
        <taxon>Methanomicrobia</taxon>
        <taxon>Methanomicrobiales</taxon>
        <taxon>Methanoregulaceae</taxon>
        <taxon>Methanosphaerula</taxon>
    </lineage>
</organism>
<evidence type="ECO:0000313" key="1">
    <source>
        <dbReference type="EMBL" id="ACL16939.1"/>
    </source>
</evidence>
<proteinExistence type="predicted"/>
<name>B8GJ98_METPE</name>
<evidence type="ECO:0000313" key="2">
    <source>
        <dbReference type="Proteomes" id="UP000002457"/>
    </source>
</evidence>
<protein>
    <submittedName>
        <fullName evidence="1">Uncharacterized protein</fullName>
    </submittedName>
</protein>
<sequence length="270" mass="28952">MMAGISIVPDLGYLGEGISEGLARGLLVCFGGENLTGEGMGIGSVAIRCPGFTCFSRTSKDSPGGEGIVIRTFLVDTRMSWSILGFVSPSLTRSIESGIGAYMRHPGLQRLLMVPVMPLRSLFGIHPVFESIPPTAEVTFTYQITGTAVDISARVRRLAGPVGTVCLLNELSADCFVTGWIGGIVPPPPGWEELSRERGAKSLYDPVHQIRFSIAAISTSPPLQSKIFWGREMGEDLGWAGFAVEVESPDGMVVPNEVRYRIEFTVGGLT</sequence>
<dbReference type="Proteomes" id="UP000002457">
    <property type="component" value="Chromosome"/>
</dbReference>
<dbReference type="KEGG" id="mpl:Mpal_1627"/>
<dbReference type="HOGENOM" id="CLU_1064546_0_0_2"/>
<dbReference type="RefSeq" id="WP_012618258.1">
    <property type="nucleotide sequence ID" value="NC_011832.1"/>
</dbReference>
<keyword evidence="2" id="KW-1185">Reference proteome</keyword>
<accession>B8GJ98</accession>
<dbReference type="OrthoDB" id="385185at2157"/>